<comment type="caution">
    <text evidence="2">The sequence shown here is derived from an EMBL/GenBank/DDBJ whole genome shotgun (WGS) entry which is preliminary data.</text>
</comment>
<dbReference type="EMBL" id="WJXB01000001">
    <property type="protein sequence ID" value="MRN52001.1"/>
    <property type="molecule type" value="Genomic_DNA"/>
</dbReference>
<dbReference type="InterPro" id="IPR022225">
    <property type="entry name" value="Phage_tail_fibre_N"/>
</dbReference>
<gene>
    <name evidence="2" type="ORF">GJB61_03175</name>
</gene>
<sequence length="604" mass="61178">MAVFGGMTLTNKGLVLQGKAQAGAQLNYTRVAVGDGSLSGQSVPALNGLISLKKNLPIARLRPQPPNKAVIGATLSNADITTGFYFREIGVFAQDPDVGEILYAYANAGVTADYIAAGGGSDIIEKAIDCVVIVGIAANITASIDNSLVFALQSDLDNIAATDSVTPSKTGTLTALLSSLFTLIKGITGKPNVLTAPAISLEATKAHVDDTTRHIAAAERAVWNDRSGYAVTTGTAAALAASVTPAPAALSAGLRVGIKTHVATTGAVTLNLNSLGAKPIKKPNGNNPLLALGGVYTVVYDGSVFILQGEGGEYGTAVAADVLEGTTIGTESGVVPGTLPNLADQDVGGYISTAGSGYLGVVANSDENGVVGKITDSTTIICNDASLIPANFLAGKTVLGMAGIATSEPTVGAAAGDIVASKAATVNGNRIVGTLADKDMGAVAEPAVNAVFSSVLYVRIPKGAYRTVTGSGYPEVKLTTAQLLAAENNFNAAVLKAGITAFGVTGVYAGQQMVSGSGSGNLSGLMTVTNLPFTPKMIILDCDDSKVVRATYVAGGSTYGNGYYQIASQGTSKALLTAWTITANGFSLKTDTRANNPFTYYAWG</sequence>
<evidence type="ECO:0000259" key="1">
    <source>
        <dbReference type="Pfam" id="PF12571"/>
    </source>
</evidence>
<name>A0A7X2H1V0_9BACL</name>
<dbReference type="RefSeq" id="WP_154116996.1">
    <property type="nucleotide sequence ID" value="NZ_WJXB01000001.1"/>
</dbReference>
<reference evidence="2 3" key="1">
    <citation type="submission" date="2019-11" db="EMBL/GenBank/DDBJ databases">
        <title>Paenibacillus monticola sp. nov., a novel PGPR strain isolated from mountain sample in China.</title>
        <authorList>
            <person name="Zhao Q."/>
            <person name="Li H.-P."/>
            <person name="Zhang J.-L."/>
        </authorList>
    </citation>
    <scope>NUCLEOTIDE SEQUENCE [LARGE SCALE GENOMIC DNA]</scope>
    <source>
        <strain evidence="2 3">LC-T2</strain>
    </source>
</reference>
<evidence type="ECO:0000313" key="3">
    <source>
        <dbReference type="Proteomes" id="UP000463051"/>
    </source>
</evidence>
<proteinExistence type="predicted"/>
<feature type="domain" description="Phage tail fibre protein N-terminal" evidence="1">
    <location>
        <begin position="8"/>
        <end position="152"/>
    </location>
</feature>
<accession>A0A7X2H1V0</accession>
<protein>
    <recommendedName>
        <fullName evidence="1">Phage tail fibre protein N-terminal domain-containing protein</fullName>
    </recommendedName>
</protein>
<organism evidence="2 3">
    <name type="scientific">Paenibacillus monticola</name>
    <dbReference type="NCBI Taxonomy" id="2666075"/>
    <lineage>
        <taxon>Bacteria</taxon>
        <taxon>Bacillati</taxon>
        <taxon>Bacillota</taxon>
        <taxon>Bacilli</taxon>
        <taxon>Bacillales</taxon>
        <taxon>Paenibacillaceae</taxon>
        <taxon>Paenibacillus</taxon>
    </lineage>
</organism>
<keyword evidence="3" id="KW-1185">Reference proteome</keyword>
<dbReference type="Pfam" id="PF12571">
    <property type="entry name" value="Phage_tail_fib"/>
    <property type="match status" value="1"/>
</dbReference>
<dbReference type="AlphaFoldDB" id="A0A7X2H1V0"/>
<evidence type="ECO:0000313" key="2">
    <source>
        <dbReference type="EMBL" id="MRN52001.1"/>
    </source>
</evidence>
<dbReference type="Proteomes" id="UP000463051">
    <property type="component" value="Unassembled WGS sequence"/>
</dbReference>